<dbReference type="SMART" id="SM00506">
    <property type="entry name" value="A1pp"/>
    <property type="match status" value="1"/>
</dbReference>
<dbReference type="GO" id="GO:0003725">
    <property type="term" value="F:double-stranded RNA binding"/>
    <property type="evidence" value="ECO:0007669"/>
    <property type="project" value="TreeGrafter"/>
</dbReference>
<dbReference type="InterPro" id="IPR043472">
    <property type="entry name" value="Macro_dom-like"/>
</dbReference>
<dbReference type="GO" id="GO:1990165">
    <property type="term" value="F:single-strand break-containing DNA binding"/>
    <property type="evidence" value="ECO:0007669"/>
    <property type="project" value="TreeGrafter"/>
</dbReference>
<dbReference type="Gene3D" id="3.40.50.300">
    <property type="entry name" value="P-loop containing nucleotide triphosphate hydrolases"/>
    <property type="match status" value="1"/>
</dbReference>
<dbReference type="Pfam" id="PF01661">
    <property type="entry name" value="Macro"/>
    <property type="match status" value="1"/>
</dbReference>
<reference evidence="2" key="1">
    <citation type="submission" date="2018-02" db="EMBL/GenBank/DDBJ databases">
        <title>Rhizophora mucronata_Transcriptome.</title>
        <authorList>
            <person name="Meera S.P."/>
            <person name="Sreeshan A."/>
            <person name="Augustine A."/>
        </authorList>
    </citation>
    <scope>NUCLEOTIDE SEQUENCE</scope>
    <source>
        <tissue evidence="2">Leaf</tissue>
    </source>
</reference>
<dbReference type="EMBL" id="GGEC01021753">
    <property type="protein sequence ID" value="MBX02237.1"/>
    <property type="molecule type" value="Transcribed_RNA"/>
</dbReference>
<dbReference type="FunFam" id="3.40.50.300:FF:002337">
    <property type="entry name" value="Transcription factor bHLH140"/>
    <property type="match status" value="1"/>
</dbReference>
<dbReference type="Gene3D" id="3.40.220.10">
    <property type="entry name" value="Leucine Aminopeptidase, subunit E, domain 1"/>
    <property type="match status" value="1"/>
</dbReference>
<dbReference type="SUPFAM" id="SSF52540">
    <property type="entry name" value="P-loop containing nucleoside triphosphate hydrolases"/>
    <property type="match status" value="1"/>
</dbReference>
<dbReference type="GO" id="GO:0003697">
    <property type="term" value="F:single-stranded DNA binding"/>
    <property type="evidence" value="ECO:0007669"/>
    <property type="project" value="TreeGrafter"/>
</dbReference>
<dbReference type="GO" id="GO:0000012">
    <property type="term" value="P:single strand break repair"/>
    <property type="evidence" value="ECO:0007669"/>
    <property type="project" value="TreeGrafter"/>
</dbReference>
<protein>
    <submittedName>
        <fullName evidence="2">Transcription factor bHLH140</fullName>
    </submittedName>
</protein>
<name>A0A2P2K987_RHIMU</name>
<dbReference type="InterPro" id="IPR002589">
    <property type="entry name" value="Macro_dom"/>
</dbReference>
<dbReference type="GO" id="GO:0033699">
    <property type="term" value="F:DNA 5'-adenosine monophosphate hydrolase activity"/>
    <property type="evidence" value="ECO:0007669"/>
    <property type="project" value="TreeGrafter"/>
</dbReference>
<dbReference type="FunFam" id="3.40.220.10:FF:000020">
    <property type="entry name" value="Transcription factor bHLH140"/>
    <property type="match status" value="1"/>
</dbReference>
<dbReference type="Pfam" id="PF13671">
    <property type="entry name" value="AAA_33"/>
    <property type="match status" value="1"/>
</dbReference>
<proteinExistence type="predicted"/>
<dbReference type="PANTHER" id="PTHR12486:SF4">
    <property type="entry name" value="APRATAXIN"/>
    <property type="match status" value="1"/>
</dbReference>
<evidence type="ECO:0000313" key="2">
    <source>
        <dbReference type="EMBL" id="MBX02237.1"/>
    </source>
</evidence>
<organism evidence="2">
    <name type="scientific">Rhizophora mucronata</name>
    <name type="common">Asiatic mangrove</name>
    <dbReference type="NCBI Taxonomy" id="61149"/>
    <lineage>
        <taxon>Eukaryota</taxon>
        <taxon>Viridiplantae</taxon>
        <taxon>Streptophyta</taxon>
        <taxon>Embryophyta</taxon>
        <taxon>Tracheophyta</taxon>
        <taxon>Spermatophyta</taxon>
        <taxon>Magnoliopsida</taxon>
        <taxon>eudicotyledons</taxon>
        <taxon>Gunneridae</taxon>
        <taxon>Pentapetalae</taxon>
        <taxon>rosids</taxon>
        <taxon>fabids</taxon>
        <taxon>Malpighiales</taxon>
        <taxon>Rhizophoraceae</taxon>
        <taxon>Rhizophora</taxon>
    </lineage>
</organism>
<dbReference type="SUPFAM" id="SSF52949">
    <property type="entry name" value="Macro domain-like"/>
    <property type="match status" value="1"/>
</dbReference>
<dbReference type="AlphaFoldDB" id="A0A2P2K987"/>
<evidence type="ECO:0000259" key="1">
    <source>
        <dbReference type="PROSITE" id="PS51154"/>
    </source>
</evidence>
<accession>A0A2P2K987</accession>
<feature type="domain" description="Macro" evidence="1">
    <location>
        <begin position="328"/>
        <end position="632"/>
    </location>
</feature>
<sequence length="632" mass="68479">MDMDVDDGSKPKEKGKPIVAILVGAPGSGKSTFCQHVMGSSSRPWARICQDVINNGKAGTKPQCLKSAESALKEGKSVFIDRCNLDREQRAEFVKLGGQQVDVHAVVLDLPAKLCISRSVKRTGHEGNLQGGKAAAAVNRMLQKKELPKLSEGFTRIMFCQIESDVQDAIKTYGALAPSDVLPSGCFGQKNPATKIQVGIMKFLKRVEVPSNVESNLDSVQNSTCPVIGEENDSSCKGSDTKLLSGIAGDEVNESVDLPKGSVGDDSSLDNAPTLAFPSISTADFQFNNEKASDIIVEKVEEFVDKLGNARLVLVDLSHQSKSLSLVRMKAAQRNIDSRKFFTFVGDITRLYSQGGLCCNVIANAANWRLKPGGGGVNAAIFSAAGPALEVATKEKAKSILPGQAVVVPLPLDSPLYAREGVSHVIHILGPNMNPQRPNCLNNDYNRGCEVLREAYTSLFDGFLSILKNQTKLLNKSGKNLVSESSELKDPSWSAPRYHFTNSDQKIKRDYECVSERSKKCKGSKDEIRADSPGSSYMCGKVSNDKGNVDGNLSKSWGSWAQALYHTAMHPERHKNELLEISDDFVVLNDLYPKVEVLITISIILCAEVELVFSKTVLLFSGTKASTSVGKM</sequence>
<dbReference type="PANTHER" id="PTHR12486">
    <property type="entry name" value="APRATAXIN-RELATED"/>
    <property type="match status" value="1"/>
</dbReference>
<dbReference type="GO" id="GO:0005634">
    <property type="term" value="C:nucleus"/>
    <property type="evidence" value="ECO:0007669"/>
    <property type="project" value="TreeGrafter"/>
</dbReference>
<dbReference type="GO" id="GO:0030983">
    <property type="term" value="F:mismatched DNA binding"/>
    <property type="evidence" value="ECO:0007669"/>
    <property type="project" value="TreeGrafter"/>
</dbReference>
<dbReference type="PROSITE" id="PS51154">
    <property type="entry name" value="MACRO"/>
    <property type="match status" value="1"/>
</dbReference>
<dbReference type="InterPro" id="IPR027417">
    <property type="entry name" value="P-loop_NTPase"/>
</dbReference>